<evidence type="ECO:0000313" key="9">
    <source>
        <dbReference type="EMBL" id="GGK79077.1"/>
    </source>
</evidence>
<dbReference type="InterPro" id="IPR051791">
    <property type="entry name" value="Pra-immunoreactive"/>
</dbReference>
<keyword evidence="10" id="KW-1185">Reference proteome</keyword>
<keyword evidence="2" id="KW-1003">Cell membrane</keyword>
<comment type="caution">
    <text evidence="9">The sequence shown here is derived from an EMBL/GenBank/DDBJ whole genome shotgun (WGS) entry which is preliminary data.</text>
</comment>
<proteinExistence type="predicted"/>
<evidence type="ECO:0000256" key="5">
    <source>
        <dbReference type="ARBA" id="ARBA00023136"/>
    </source>
</evidence>
<accession>A0ABQ2FDN0</accession>
<evidence type="ECO:0000313" key="10">
    <source>
        <dbReference type="Proteomes" id="UP000662111"/>
    </source>
</evidence>
<name>A0ABQ2FDN0_9MICO</name>
<feature type="domain" description="RDD" evidence="8">
    <location>
        <begin position="80"/>
        <end position="203"/>
    </location>
</feature>
<keyword evidence="5 7" id="KW-0472">Membrane</keyword>
<evidence type="ECO:0000256" key="2">
    <source>
        <dbReference type="ARBA" id="ARBA00022475"/>
    </source>
</evidence>
<evidence type="ECO:0000256" key="1">
    <source>
        <dbReference type="ARBA" id="ARBA00004651"/>
    </source>
</evidence>
<evidence type="ECO:0000259" key="8">
    <source>
        <dbReference type="Pfam" id="PF06271"/>
    </source>
</evidence>
<evidence type="ECO:0000256" key="6">
    <source>
        <dbReference type="SAM" id="MobiDB-lite"/>
    </source>
</evidence>
<sequence length="223" mass="23463">MGFVTWPPQDPGGRSPEGEDRWQPSMTGPTDQPPWSAPPSPIPSYVPPPPGQAHGPQDGAPAYAAPTPPPRPVPGSHVRYADWAERVGATLVDWGILLGTLVVVGAVFDLPEALETLGGLAWFGLTGYFAWLNGSKGQSPGKALMGLRVVRSADGSTLGGPVGLVRAVVLFLMFAFTGGLLYVLALLWPAGDRRKQALHDKVVGASVLAGYPRARFGPGIFRP</sequence>
<protein>
    <recommendedName>
        <fullName evidence="8">RDD domain-containing protein</fullName>
    </recommendedName>
</protein>
<dbReference type="InterPro" id="IPR010432">
    <property type="entry name" value="RDD"/>
</dbReference>
<feature type="region of interest" description="Disordered" evidence="6">
    <location>
        <begin position="1"/>
        <end position="71"/>
    </location>
</feature>
<gene>
    <name evidence="9" type="ORF">GCM10011509_29520</name>
</gene>
<feature type="transmembrane region" description="Helical" evidence="7">
    <location>
        <begin position="87"/>
        <end position="108"/>
    </location>
</feature>
<evidence type="ECO:0000256" key="7">
    <source>
        <dbReference type="SAM" id="Phobius"/>
    </source>
</evidence>
<reference evidence="10" key="1">
    <citation type="journal article" date="2019" name="Int. J. Syst. Evol. Microbiol.">
        <title>The Global Catalogue of Microorganisms (GCM) 10K type strain sequencing project: providing services to taxonomists for standard genome sequencing and annotation.</title>
        <authorList>
            <consortium name="The Broad Institute Genomics Platform"/>
            <consortium name="The Broad Institute Genome Sequencing Center for Infectious Disease"/>
            <person name="Wu L."/>
            <person name="Ma J."/>
        </authorList>
    </citation>
    <scope>NUCLEOTIDE SEQUENCE [LARGE SCALE GENOMIC DNA]</scope>
    <source>
        <strain evidence="10">CGMCC 1.5362</strain>
    </source>
</reference>
<organism evidence="9 10">
    <name type="scientific">Ornithinimicrobium pekingense</name>
    <dbReference type="NCBI Taxonomy" id="384677"/>
    <lineage>
        <taxon>Bacteria</taxon>
        <taxon>Bacillati</taxon>
        <taxon>Actinomycetota</taxon>
        <taxon>Actinomycetes</taxon>
        <taxon>Micrococcales</taxon>
        <taxon>Ornithinimicrobiaceae</taxon>
        <taxon>Ornithinimicrobium</taxon>
    </lineage>
</organism>
<evidence type="ECO:0000256" key="4">
    <source>
        <dbReference type="ARBA" id="ARBA00022989"/>
    </source>
</evidence>
<dbReference type="Pfam" id="PF06271">
    <property type="entry name" value="RDD"/>
    <property type="match status" value="1"/>
</dbReference>
<dbReference type="Proteomes" id="UP000662111">
    <property type="component" value="Unassembled WGS sequence"/>
</dbReference>
<keyword evidence="4 7" id="KW-1133">Transmembrane helix</keyword>
<dbReference type="EMBL" id="BMLB01000006">
    <property type="protein sequence ID" value="GGK79077.1"/>
    <property type="molecule type" value="Genomic_DNA"/>
</dbReference>
<dbReference type="PANTHER" id="PTHR36115:SF6">
    <property type="entry name" value="PROLINE-RICH ANTIGEN HOMOLOG"/>
    <property type="match status" value="1"/>
</dbReference>
<dbReference type="PANTHER" id="PTHR36115">
    <property type="entry name" value="PROLINE-RICH ANTIGEN HOMOLOG-RELATED"/>
    <property type="match status" value="1"/>
</dbReference>
<evidence type="ECO:0000256" key="3">
    <source>
        <dbReference type="ARBA" id="ARBA00022692"/>
    </source>
</evidence>
<comment type="subcellular location">
    <subcellularLocation>
        <location evidence="1">Cell membrane</location>
        <topology evidence="1">Multi-pass membrane protein</topology>
    </subcellularLocation>
</comment>
<feature type="transmembrane region" description="Helical" evidence="7">
    <location>
        <begin position="164"/>
        <end position="188"/>
    </location>
</feature>
<keyword evidence="3 7" id="KW-0812">Transmembrane</keyword>
<feature type="compositionally biased region" description="Pro residues" evidence="6">
    <location>
        <begin position="31"/>
        <end position="51"/>
    </location>
</feature>